<dbReference type="EMBL" id="MU003492">
    <property type="protein sequence ID" value="KAF2478147.1"/>
    <property type="molecule type" value="Genomic_DNA"/>
</dbReference>
<name>A0ACB6RIJ4_9PLEO</name>
<sequence length="117" mass="12784">MLCATPQSPGGPKPFGRDGSGAAPEGIVVVYVDADAAFLVFGWLVVRLIGRSWWRVIWGRGGVVEWSDDGKLMEDNGREAVSAEGGWSAGWLSRSITLSFGNEMGWKEARMDWAEEH</sequence>
<keyword evidence="2" id="KW-1185">Reference proteome</keyword>
<proteinExistence type="predicted"/>
<protein>
    <submittedName>
        <fullName evidence="1">Uncharacterized protein</fullName>
    </submittedName>
</protein>
<organism evidence="1 2">
    <name type="scientific">Lindgomyces ingoldianus</name>
    <dbReference type="NCBI Taxonomy" id="673940"/>
    <lineage>
        <taxon>Eukaryota</taxon>
        <taxon>Fungi</taxon>
        <taxon>Dikarya</taxon>
        <taxon>Ascomycota</taxon>
        <taxon>Pezizomycotina</taxon>
        <taxon>Dothideomycetes</taxon>
        <taxon>Pleosporomycetidae</taxon>
        <taxon>Pleosporales</taxon>
        <taxon>Lindgomycetaceae</taxon>
        <taxon>Lindgomyces</taxon>
    </lineage>
</organism>
<reference evidence="1" key="1">
    <citation type="journal article" date="2020" name="Stud. Mycol.">
        <title>101 Dothideomycetes genomes: a test case for predicting lifestyles and emergence of pathogens.</title>
        <authorList>
            <person name="Haridas S."/>
            <person name="Albert R."/>
            <person name="Binder M."/>
            <person name="Bloem J."/>
            <person name="Labutti K."/>
            <person name="Salamov A."/>
            <person name="Andreopoulos B."/>
            <person name="Baker S."/>
            <person name="Barry K."/>
            <person name="Bills G."/>
            <person name="Bluhm B."/>
            <person name="Cannon C."/>
            <person name="Castanera R."/>
            <person name="Culley D."/>
            <person name="Daum C."/>
            <person name="Ezra D."/>
            <person name="Gonzalez J."/>
            <person name="Henrissat B."/>
            <person name="Kuo A."/>
            <person name="Liang C."/>
            <person name="Lipzen A."/>
            <person name="Lutzoni F."/>
            <person name="Magnuson J."/>
            <person name="Mondo S."/>
            <person name="Nolan M."/>
            <person name="Ohm R."/>
            <person name="Pangilinan J."/>
            <person name="Park H.-J."/>
            <person name="Ramirez L."/>
            <person name="Alfaro M."/>
            <person name="Sun H."/>
            <person name="Tritt A."/>
            <person name="Yoshinaga Y."/>
            <person name="Zwiers L.-H."/>
            <person name="Turgeon B."/>
            <person name="Goodwin S."/>
            <person name="Spatafora J."/>
            <person name="Crous P."/>
            <person name="Grigoriev I."/>
        </authorList>
    </citation>
    <scope>NUCLEOTIDE SEQUENCE</scope>
    <source>
        <strain evidence="1">ATCC 200398</strain>
    </source>
</reference>
<evidence type="ECO:0000313" key="1">
    <source>
        <dbReference type="EMBL" id="KAF2478147.1"/>
    </source>
</evidence>
<gene>
    <name evidence="1" type="ORF">BDR25DRAFT_308955</name>
</gene>
<evidence type="ECO:0000313" key="2">
    <source>
        <dbReference type="Proteomes" id="UP000799755"/>
    </source>
</evidence>
<accession>A0ACB6RIJ4</accession>
<comment type="caution">
    <text evidence="1">The sequence shown here is derived from an EMBL/GenBank/DDBJ whole genome shotgun (WGS) entry which is preliminary data.</text>
</comment>
<dbReference type="Proteomes" id="UP000799755">
    <property type="component" value="Unassembled WGS sequence"/>
</dbReference>